<reference evidence="3" key="3">
    <citation type="submission" date="2025-09" db="UniProtKB">
        <authorList>
            <consortium name="Ensembl"/>
        </authorList>
    </citation>
    <scope>IDENTIFICATION</scope>
</reference>
<reference evidence="3" key="2">
    <citation type="submission" date="2025-08" db="UniProtKB">
        <authorList>
            <consortium name="Ensembl"/>
        </authorList>
    </citation>
    <scope>IDENTIFICATION</scope>
</reference>
<organism evidence="3 4">
    <name type="scientific">Oncorhynchus tshawytscha</name>
    <name type="common">Chinook salmon</name>
    <name type="synonym">Salmo tshawytscha</name>
    <dbReference type="NCBI Taxonomy" id="74940"/>
    <lineage>
        <taxon>Eukaryota</taxon>
        <taxon>Metazoa</taxon>
        <taxon>Chordata</taxon>
        <taxon>Craniata</taxon>
        <taxon>Vertebrata</taxon>
        <taxon>Euteleostomi</taxon>
        <taxon>Actinopterygii</taxon>
        <taxon>Neopterygii</taxon>
        <taxon>Teleostei</taxon>
        <taxon>Protacanthopterygii</taxon>
        <taxon>Salmoniformes</taxon>
        <taxon>Salmonidae</taxon>
        <taxon>Salmoninae</taxon>
        <taxon>Oncorhynchus</taxon>
    </lineage>
</organism>
<proteinExistence type="predicted"/>
<dbReference type="InterPro" id="IPR029341">
    <property type="entry name" value="FAM21/CAPZIP"/>
</dbReference>
<feature type="compositionally biased region" description="Basic and acidic residues" evidence="1">
    <location>
        <begin position="265"/>
        <end position="277"/>
    </location>
</feature>
<sequence length="349" mass="38328">MPCLSSCGQIEPQSQLCIWGEIKMLPKKIQKKDSSVKSSVAELAGRFKDHVMPTPTPHDERKPVKRRPPPCFLQLHDVKHDHGELEKPSIVSPHPPKFKMKTSKSSPLIEKLQANLTLSPTSLLPSPKSPEVKLAPTPISPTTHCFFPTSPCSPTLRPQLSSEEEEPVCFEIAEGTPLLSFNKSRVRLSFKRRPPTRQHRQSCVEEGVVSEGGVVSQGNQDVPQVNGAEDQVDQVFEQTGEGGERGEETQGSPPSHPDTLTETGDNDRDREQAKEDNVLEEETGEAAPATQDGKKEAGKQALGEPQASDSLEAIEEEEGSCCSYGTKGDNKQTDEQEDSAQPRERDENL</sequence>
<dbReference type="GeneTree" id="ENSGT00940000153997"/>
<feature type="region of interest" description="Disordered" evidence="1">
    <location>
        <begin position="46"/>
        <end position="102"/>
    </location>
</feature>
<feature type="region of interest" description="Disordered" evidence="1">
    <location>
        <begin position="189"/>
        <end position="349"/>
    </location>
</feature>
<evidence type="ECO:0000313" key="4">
    <source>
        <dbReference type="Proteomes" id="UP000694402"/>
    </source>
</evidence>
<accession>A0AAZ3P7U5</accession>
<dbReference type="AlphaFoldDB" id="A0AAZ3P7U5"/>
<reference evidence="4" key="1">
    <citation type="journal article" date="2018" name="PLoS ONE">
        <title>Chinook salmon (Oncorhynchus tshawytscha) genome and transcriptome.</title>
        <authorList>
            <person name="Christensen K.A."/>
            <person name="Leong J.S."/>
            <person name="Sakhrani D."/>
            <person name="Biagi C.A."/>
            <person name="Minkley D.R."/>
            <person name="Withler R.E."/>
            <person name="Rondeau E.B."/>
            <person name="Koop B.F."/>
            <person name="Devlin R.H."/>
        </authorList>
    </citation>
    <scope>NUCLEOTIDE SEQUENCE [LARGE SCALE GENOMIC DNA]</scope>
</reference>
<feature type="compositionally biased region" description="Basic residues" evidence="1">
    <location>
        <begin position="189"/>
        <end position="200"/>
    </location>
</feature>
<keyword evidence="4" id="KW-1185">Reference proteome</keyword>
<evidence type="ECO:0000313" key="3">
    <source>
        <dbReference type="Ensembl" id="ENSOTSP00005112621.1"/>
    </source>
</evidence>
<dbReference type="Ensembl" id="ENSOTST00005149654.1">
    <property type="protein sequence ID" value="ENSOTSP00005112621.1"/>
    <property type="gene ID" value="ENSOTSG00005057628.1"/>
</dbReference>
<gene>
    <name evidence="3" type="primary">zgc:153184</name>
</gene>
<name>A0AAZ3P7U5_ONCTS</name>
<feature type="compositionally biased region" description="Low complexity" evidence="1">
    <location>
        <begin position="204"/>
        <end position="216"/>
    </location>
</feature>
<protein>
    <recommendedName>
        <fullName evidence="2">FAM21/CAPZIP domain-containing protein</fullName>
    </recommendedName>
</protein>
<evidence type="ECO:0000259" key="2">
    <source>
        <dbReference type="Pfam" id="PF15255"/>
    </source>
</evidence>
<dbReference type="Pfam" id="PF15255">
    <property type="entry name" value="CAP-ZIP_m"/>
    <property type="match status" value="1"/>
</dbReference>
<feature type="compositionally biased region" description="Basic and acidic residues" evidence="1">
    <location>
        <begin position="46"/>
        <end position="62"/>
    </location>
</feature>
<evidence type="ECO:0000256" key="1">
    <source>
        <dbReference type="SAM" id="MobiDB-lite"/>
    </source>
</evidence>
<feature type="domain" description="FAM21/CAPZIP" evidence="2">
    <location>
        <begin position="100"/>
        <end position="225"/>
    </location>
</feature>
<dbReference type="Proteomes" id="UP000694402">
    <property type="component" value="Unassembled WGS sequence"/>
</dbReference>
<feature type="compositionally biased region" description="Basic and acidic residues" evidence="1">
    <location>
        <begin position="76"/>
        <end position="87"/>
    </location>
</feature>
<feature type="compositionally biased region" description="Basic and acidic residues" evidence="1">
    <location>
        <begin position="328"/>
        <end position="349"/>
    </location>
</feature>